<protein>
    <submittedName>
        <fullName evidence="2">COBW domain-containing protein 1-like</fullName>
    </submittedName>
</protein>
<feature type="domain" description="CobW/HypB/UreG nucleotide-binding" evidence="1">
    <location>
        <begin position="305"/>
        <end position="375"/>
    </location>
</feature>
<evidence type="ECO:0000313" key="2">
    <source>
        <dbReference type="EMBL" id="KAF7802241.1"/>
    </source>
</evidence>
<accession>A0A834SFJ6</accession>
<dbReference type="InterPro" id="IPR003495">
    <property type="entry name" value="CobW/HypB/UreG_nucleotide-bd"/>
</dbReference>
<dbReference type="EMBL" id="JAAIUW010000013">
    <property type="protein sequence ID" value="KAF7802241.1"/>
    <property type="molecule type" value="Genomic_DNA"/>
</dbReference>
<dbReference type="PANTHER" id="PTHR31563">
    <property type="entry name" value="ION CHANNEL POLLUX-RELATED"/>
    <property type="match status" value="1"/>
</dbReference>
<dbReference type="Gene3D" id="3.40.50.300">
    <property type="entry name" value="P-loop containing nucleotide triphosphate hydrolases"/>
    <property type="match status" value="1"/>
</dbReference>
<dbReference type="PANTHER" id="PTHR31563:SF1">
    <property type="entry name" value="ION CHANNEL CASTOR-RELATED"/>
    <property type="match status" value="1"/>
</dbReference>
<name>A0A834SFJ6_9FABA</name>
<sequence length="723" mass="82724">MAAKVPMDQRVVLASTHMTGPAYVWYKWMCPNQQLPSWDEFLEALLFRFGAELKLIDHTLVWSLNASSPYTLRPEIESIEVHGDAEKLENVGDMDFIEKFDGNASFDGIDVNKSYSQDCSVFYQTLQFTEEKGNQEDQPIRMTDDVPRFGNSFPLNSFVLSSIYDACCYEEKVVLEEKIEENDEFHTECKLTSEIVSLCWFGTKFKIWKNERRNSVYDPGGEVFIVPSRCLWKCHTQLFGSLGRFDIWVINGLNVVLVHDPGGFPSVVCSLTNCMITGTHCKSIYLEMVSKCSRECYTWYIQTWQQGKQIFAIENDLGEANIDGLWVASHSFVSEEIIIVTKGYLCFIIRKNLVEMILEFVKVERDKFGNIVVETFCNESFFQYVKKDAVVVLEFSGFNFVNIELVDFCSSSYKPMNGERIVANEFTDAKVVNVLASSCGFHKFSLAFKSAKIRKLLQETHDSRHICNINYKDLLYIAKEGVVSQVNGSKVRIADDVAEVYDGSLYLNIAGIKFKLQNESMELLGTRSHKQWLKSNLTTNEQLSAGSMEKHENCDNWDLKPKAIEKWEEKLQSHTLTHGWNDKFGSLLNQVSMAREMVDGETFVVMGNRDKEEMEINFRKMEFEWKETSFICKLNLEDKVVLKEVGIVMNRGEISSPIEPMAKKTKIEEEWATYYTTMSPLLKQKPKKSGAGSVLASSFIRGCSCLFFIMLVFAEVVRLGVCP</sequence>
<dbReference type="InterPro" id="IPR027417">
    <property type="entry name" value="P-loop_NTPase"/>
</dbReference>
<dbReference type="OrthoDB" id="1749531at2759"/>
<evidence type="ECO:0000259" key="1">
    <source>
        <dbReference type="Pfam" id="PF02492"/>
    </source>
</evidence>
<dbReference type="InterPro" id="IPR044849">
    <property type="entry name" value="CASTOR/POLLUX/SYM8-like"/>
</dbReference>
<dbReference type="Proteomes" id="UP000634136">
    <property type="component" value="Unassembled WGS sequence"/>
</dbReference>
<dbReference type="Pfam" id="PF02492">
    <property type="entry name" value="cobW"/>
    <property type="match status" value="1"/>
</dbReference>
<comment type="caution">
    <text evidence="2">The sequence shown here is derived from an EMBL/GenBank/DDBJ whole genome shotgun (WGS) entry which is preliminary data.</text>
</comment>
<proteinExistence type="predicted"/>
<dbReference type="AlphaFoldDB" id="A0A834SFJ6"/>
<organism evidence="2 3">
    <name type="scientific">Senna tora</name>
    <dbReference type="NCBI Taxonomy" id="362788"/>
    <lineage>
        <taxon>Eukaryota</taxon>
        <taxon>Viridiplantae</taxon>
        <taxon>Streptophyta</taxon>
        <taxon>Embryophyta</taxon>
        <taxon>Tracheophyta</taxon>
        <taxon>Spermatophyta</taxon>
        <taxon>Magnoliopsida</taxon>
        <taxon>eudicotyledons</taxon>
        <taxon>Gunneridae</taxon>
        <taxon>Pentapetalae</taxon>
        <taxon>rosids</taxon>
        <taxon>fabids</taxon>
        <taxon>Fabales</taxon>
        <taxon>Fabaceae</taxon>
        <taxon>Caesalpinioideae</taxon>
        <taxon>Cassia clade</taxon>
        <taxon>Senna</taxon>
    </lineage>
</organism>
<gene>
    <name evidence="2" type="ORF">G2W53_041352</name>
</gene>
<evidence type="ECO:0000313" key="3">
    <source>
        <dbReference type="Proteomes" id="UP000634136"/>
    </source>
</evidence>
<dbReference type="GO" id="GO:0006811">
    <property type="term" value="P:monoatomic ion transport"/>
    <property type="evidence" value="ECO:0007669"/>
    <property type="project" value="InterPro"/>
</dbReference>
<reference evidence="2" key="1">
    <citation type="submission" date="2020-09" db="EMBL/GenBank/DDBJ databases">
        <title>Genome-Enabled Discovery of Anthraquinone Biosynthesis in Senna tora.</title>
        <authorList>
            <person name="Kang S.-H."/>
            <person name="Pandey R.P."/>
            <person name="Lee C.-M."/>
            <person name="Sim J.-S."/>
            <person name="Jeong J.-T."/>
            <person name="Choi B.-S."/>
            <person name="Jung M."/>
            <person name="Ginzburg D."/>
            <person name="Zhao K."/>
            <person name="Won S.Y."/>
            <person name="Oh T.-J."/>
            <person name="Yu Y."/>
            <person name="Kim N.-H."/>
            <person name="Lee O.R."/>
            <person name="Lee T.-H."/>
            <person name="Bashyal P."/>
            <person name="Kim T.-S."/>
            <person name="Lee W.-H."/>
            <person name="Kawkins C."/>
            <person name="Kim C.-K."/>
            <person name="Kim J.S."/>
            <person name="Ahn B.O."/>
            <person name="Rhee S.Y."/>
            <person name="Sohng J.K."/>
        </authorList>
    </citation>
    <scope>NUCLEOTIDE SEQUENCE</scope>
    <source>
        <tissue evidence="2">Leaf</tissue>
    </source>
</reference>
<keyword evidence="3" id="KW-1185">Reference proteome</keyword>